<evidence type="ECO:0000256" key="8">
    <source>
        <dbReference type="ARBA" id="ARBA00048428"/>
    </source>
</evidence>
<dbReference type="GO" id="GO:0030791">
    <property type="term" value="F:arsenite methyltransferase activity"/>
    <property type="evidence" value="ECO:0007669"/>
    <property type="project" value="UniProtKB-EC"/>
</dbReference>
<gene>
    <name evidence="10" type="ORF">FOC49_02375</name>
</gene>
<dbReference type="Proteomes" id="UP000425411">
    <property type="component" value="Chromosome"/>
</dbReference>
<proteinExistence type="inferred from homology"/>
<keyword evidence="2" id="KW-0949">S-adenosyl-L-methionine</keyword>
<comment type="similarity">
    <text evidence="3">Belongs to the methyltransferase superfamily. Arsenite methyltransferase family.</text>
</comment>
<comment type="catalytic activity">
    <reaction evidence="8">
        <text>arsenic triglutathione + 3 [thioredoxin]-dithiol + 3 S-adenosyl-L-methionine = trimethylarsine + 3 [thioredoxin]-disulfide + 3 glutathione + 3 S-adenosyl-L-homocysteine + 3 H(+)</text>
        <dbReference type="Rhea" id="RHEA:69432"/>
        <dbReference type="Rhea" id="RHEA-COMP:10698"/>
        <dbReference type="Rhea" id="RHEA-COMP:10700"/>
        <dbReference type="ChEBI" id="CHEBI:15378"/>
        <dbReference type="ChEBI" id="CHEBI:27130"/>
        <dbReference type="ChEBI" id="CHEBI:29950"/>
        <dbReference type="ChEBI" id="CHEBI:50058"/>
        <dbReference type="ChEBI" id="CHEBI:57856"/>
        <dbReference type="ChEBI" id="CHEBI:57925"/>
        <dbReference type="ChEBI" id="CHEBI:59789"/>
        <dbReference type="ChEBI" id="CHEBI:183640"/>
        <dbReference type="EC" id="2.1.1.137"/>
    </reaction>
</comment>
<dbReference type="PANTHER" id="PTHR43675">
    <property type="entry name" value="ARSENITE METHYLTRANSFERASE"/>
    <property type="match status" value="1"/>
</dbReference>
<evidence type="ECO:0000256" key="2">
    <source>
        <dbReference type="ARBA" id="ARBA00022691"/>
    </source>
</evidence>
<organism evidence="10 11">
    <name type="scientific">Gemella morbillorum</name>
    <dbReference type="NCBI Taxonomy" id="29391"/>
    <lineage>
        <taxon>Bacteria</taxon>
        <taxon>Bacillati</taxon>
        <taxon>Bacillota</taxon>
        <taxon>Bacilli</taxon>
        <taxon>Bacillales</taxon>
        <taxon>Gemellaceae</taxon>
        <taxon>Gemella</taxon>
    </lineage>
</organism>
<dbReference type="PANTHER" id="PTHR43675:SF8">
    <property type="entry name" value="ARSENITE METHYLTRANSFERASE"/>
    <property type="match status" value="1"/>
</dbReference>
<dbReference type="Pfam" id="PF13847">
    <property type="entry name" value="Methyltransf_31"/>
    <property type="match status" value="1"/>
</dbReference>
<evidence type="ECO:0000256" key="4">
    <source>
        <dbReference type="ARBA" id="ARBA00034521"/>
    </source>
</evidence>
<comment type="catalytic activity">
    <reaction evidence="6">
        <text>arsenic triglutathione + [thioredoxin]-dithiol + S-adenosyl-L-methionine + 2 H2O = methylarsonous acid + [thioredoxin]-disulfide + 3 glutathione + S-adenosyl-L-homocysteine + H(+)</text>
        <dbReference type="Rhea" id="RHEA:69460"/>
        <dbReference type="Rhea" id="RHEA-COMP:10698"/>
        <dbReference type="Rhea" id="RHEA-COMP:10700"/>
        <dbReference type="ChEBI" id="CHEBI:15377"/>
        <dbReference type="ChEBI" id="CHEBI:15378"/>
        <dbReference type="ChEBI" id="CHEBI:17826"/>
        <dbReference type="ChEBI" id="CHEBI:29950"/>
        <dbReference type="ChEBI" id="CHEBI:50058"/>
        <dbReference type="ChEBI" id="CHEBI:57856"/>
        <dbReference type="ChEBI" id="CHEBI:57925"/>
        <dbReference type="ChEBI" id="CHEBI:59789"/>
        <dbReference type="ChEBI" id="CHEBI:183640"/>
        <dbReference type="EC" id="2.1.1.137"/>
    </reaction>
</comment>
<dbReference type="EMBL" id="CP046314">
    <property type="protein sequence ID" value="QGS08807.1"/>
    <property type="molecule type" value="Genomic_DNA"/>
</dbReference>
<evidence type="ECO:0000256" key="7">
    <source>
        <dbReference type="ARBA" id="ARBA00047943"/>
    </source>
</evidence>
<evidence type="ECO:0000256" key="6">
    <source>
        <dbReference type="ARBA" id="ARBA00047941"/>
    </source>
</evidence>
<dbReference type="AlphaFoldDB" id="A0AAP9HCI8"/>
<evidence type="ECO:0000313" key="10">
    <source>
        <dbReference type="EMBL" id="QGS08807.1"/>
    </source>
</evidence>
<dbReference type="CDD" id="cd02440">
    <property type="entry name" value="AdoMet_MTases"/>
    <property type="match status" value="1"/>
</dbReference>
<sequence>MSLNNIKIRVSVGKFYDDISKNKQKTKVDSKALSMSLGYDEDIINEFPDEINMGLSCGNPINHLKIKEGQTLIDLGCGAGMDIFVTKMKNPKVGTLYGLDRLDSMLQKARKVVESKNFDNIEFIKGELIDIPLEEKSVDRVISNCVINLEPDKQQVYNEIYRILKDDGMFVISDIILKQSLPEKWKNSEKLYCT</sequence>
<keyword evidence="1" id="KW-0808">Transferase</keyword>
<comment type="catalytic activity">
    <reaction evidence="7">
        <text>arsenic triglutathione + 2 [thioredoxin]-dithiol + 2 S-adenosyl-L-methionine + H2O = dimethylarsinous acid + 2 [thioredoxin]-disulfide + 3 glutathione + 2 S-adenosyl-L-homocysteine + 2 H(+)</text>
        <dbReference type="Rhea" id="RHEA:69464"/>
        <dbReference type="Rhea" id="RHEA-COMP:10698"/>
        <dbReference type="Rhea" id="RHEA-COMP:10700"/>
        <dbReference type="ChEBI" id="CHEBI:15377"/>
        <dbReference type="ChEBI" id="CHEBI:15378"/>
        <dbReference type="ChEBI" id="CHEBI:23808"/>
        <dbReference type="ChEBI" id="CHEBI:29950"/>
        <dbReference type="ChEBI" id="CHEBI:50058"/>
        <dbReference type="ChEBI" id="CHEBI:57856"/>
        <dbReference type="ChEBI" id="CHEBI:57925"/>
        <dbReference type="ChEBI" id="CHEBI:59789"/>
        <dbReference type="ChEBI" id="CHEBI:183640"/>
        <dbReference type="EC" id="2.1.1.137"/>
    </reaction>
</comment>
<keyword evidence="10" id="KW-0489">Methyltransferase</keyword>
<reference evidence="10 11" key="1">
    <citation type="submission" date="2019-11" db="EMBL/GenBank/DDBJ databases">
        <title>FDA dAtabase for Regulatory Grade micrObial Sequences (FDA-ARGOS): Supporting development and validation of Infectious Disease Dx tests.</title>
        <authorList>
            <person name="Turner S."/>
            <person name="Byrd R."/>
            <person name="Tallon L."/>
            <person name="Sadzewicz L."/>
            <person name="Vavikolanu K."/>
            <person name="Mehta A."/>
            <person name="Aluvathingal J."/>
            <person name="Nadendla S."/>
            <person name="Myers T."/>
            <person name="Yan Y."/>
            <person name="Sichtig H."/>
        </authorList>
    </citation>
    <scope>NUCLEOTIDE SEQUENCE [LARGE SCALE GENOMIC DNA]</scope>
    <source>
        <strain evidence="10 11">FDAARGOS_741</strain>
    </source>
</reference>
<evidence type="ECO:0000256" key="5">
    <source>
        <dbReference type="ARBA" id="ARBA00034545"/>
    </source>
</evidence>
<dbReference type="SUPFAM" id="SSF53335">
    <property type="entry name" value="S-adenosyl-L-methionine-dependent methyltransferases"/>
    <property type="match status" value="1"/>
</dbReference>
<name>A0AAP9HCI8_9BACL</name>
<dbReference type="InterPro" id="IPR029063">
    <property type="entry name" value="SAM-dependent_MTases_sf"/>
</dbReference>
<protein>
    <recommendedName>
        <fullName evidence="5">Arsenite methyltransferase</fullName>
        <ecNumber evidence="4">2.1.1.137</ecNumber>
    </recommendedName>
</protein>
<dbReference type="InterPro" id="IPR025714">
    <property type="entry name" value="Methyltranfer_dom"/>
</dbReference>
<dbReference type="EC" id="2.1.1.137" evidence="4"/>
<evidence type="ECO:0000256" key="3">
    <source>
        <dbReference type="ARBA" id="ARBA00034487"/>
    </source>
</evidence>
<accession>A0AAP9HCI8</accession>
<keyword evidence="11" id="KW-1185">Reference proteome</keyword>
<dbReference type="Gene3D" id="3.40.50.150">
    <property type="entry name" value="Vaccinia Virus protein VP39"/>
    <property type="match status" value="1"/>
</dbReference>
<evidence type="ECO:0000313" key="11">
    <source>
        <dbReference type="Proteomes" id="UP000425411"/>
    </source>
</evidence>
<dbReference type="GO" id="GO:0032259">
    <property type="term" value="P:methylation"/>
    <property type="evidence" value="ECO:0007669"/>
    <property type="project" value="UniProtKB-KW"/>
</dbReference>
<dbReference type="InterPro" id="IPR026669">
    <property type="entry name" value="Arsenite_MeTrfase-like"/>
</dbReference>
<feature type="domain" description="Methyltransferase" evidence="9">
    <location>
        <begin position="67"/>
        <end position="192"/>
    </location>
</feature>
<evidence type="ECO:0000259" key="9">
    <source>
        <dbReference type="Pfam" id="PF13847"/>
    </source>
</evidence>
<evidence type="ECO:0000256" key="1">
    <source>
        <dbReference type="ARBA" id="ARBA00022679"/>
    </source>
</evidence>
<dbReference type="RefSeq" id="WP_004633116.1">
    <property type="nucleotide sequence ID" value="NZ_CAXSSU010000001.1"/>
</dbReference>